<dbReference type="Proteomes" id="UP000220836">
    <property type="component" value="Unassembled WGS sequence"/>
</dbReference>
<dbReference type="PRINTS" id="PR00344">
    <property type="entry name" value="BCTRLSENSOR"/>
</dbReference>
<dbReference type="InterPro" id="IPR005467">
    <property type="entry name" value="His_kinase_dom"/>
</dbReference>
<feature type="transmembrane region" description="Helical" evidence="6">
    <location>
        <begin position="224"/>
        <end position="249"/>
    </location>
</feature>
<dbReference type="GO" id="GO:0005886">
    <property type="term" value="C:plasma membrane"/>
    <property type="evidence" value="ECO:0007669"/>
    <property type="project" value="TreeGrafter"/>
</dbReference>
<dbReference type="InterPro" id="IPR036890">
    <property type="entry name" value="HATPase_C_sf"/>
</dbReference>
<keyword evidence="10" id="KW-1185">Reference proteome</keyword>
<keyword evidence="6" id="KW-0472">Membrane</keyword>
<feature type="signal peptide" evidence="7">
    <location>
        <begin position="1"/>
        <end position="27"/>
    </location>
</feature>
<keyword evidence="7" id="KW-0732">Signal</keyword>
<evidence type="ECO:0000256" key="1">
    <source>
        <dbReference type="ARBA" id="ARBA00000085"/>
    </source>
</evidence>
<dbReference type="InterPro" id="IPR036097">
    <property type="entry name" value="HisK_dim/P_sf"/>
</dbReference>
<reference evidence="9 10" key="1">
    <citation type="submission" date="2017-05" db="EMBL/GenBank/DDBJ databases">
        <authorList>
            <person name="Song R."/>
            <person name="Chenine A.L."/>
            <person name="Ruprecht R.M."/>
        </authorList>
    </citation>
    <scope>NUCLEOTIDE SEQUENCE [LARGE SCALE GENOMIC DNA]</scope>
    <source>
        <strain evidence="9 10">CECT 8663</strain>
    </source>
</reference>
<dbReference type="PANTHER" id="PTHR43047">
    <property type="entry name" value="TWO-COMPONENT HISTIDINE PROTEIN KINASE"/>
    <property type="match status" value="1"/>
</dbReference>
<evidence type="ECO:0000259" key="8">
    <source>
        <dbReference type="PROSITE" id="PS50109"/>
    </source>
</evidence>
<dbReference type="EMBL" id="FXYH01000012">
    <property type="protein sequence ID" value="SMX45723.1"/>
    <property type="molecule type" value="Genomic_DNA"/>
</dbReference>
<keyword evidence="6" id="KW-0812">Transmembrane</keyword>
<dbReference type="AlphaFoldDB" id="A0A238KSB2"/>
<keyword evidence="4 9" id="KW-0808">Transferase</keyword>
<feature type="transmembrane region" description="Helical" evidence="6">
    <location>
        <begin position="255"/>
        <end position="277"/>
    </location>
</feature>
<gene>
    <name evidence="9" type="primary">torS</name>
    <name evidence="9" type="ORF">PEV8663_03097</name>
</gene>
<evidence type="ECO:0000313" key="9">
    <source>
        <dbReference type="EMBL" id="SMX45723.1"/>
    </source>
</evidence>
<feature type="transmembrane region" description="Helical" evidence="6">
    <location>
        <begin position="191"/>
        <end position="212"/>
    </location>
</feature>
<evidence type="ECO:0000256" key="4">
    <source>
        <dbReference type="ARBA" id="ARBA00022679"/>
    </source>
</evidence>
<dbReference type="CDD" id="cd00082">
    <property type="entry name" value="HisKA"/>
    <property type="match status" value="1"/>
</dbReference>
<dbReference type="Gene3D" id="3.30.565.10">
    <property type="entry name" value="Histidine kinase-like ATPase, C-terminal domain"/>
    <property type="match status" value="1"/>
</dbReference>
<comment type="catalytic activity">
    <reaction evidence="1">
        <text>ATP + protein L-histidine = ADP + protein N-phospho-L-histidine.</text>
        <dbReference type="EC" id="2.7.13.3"/>
    </reaction>
</comment>
<evidence type="ECO:0000256" key="5">
    <source>
        <dbReference type="ARBA" id="ARBA00022777"/>
    </source>
</evidence>
<evidence type="ECO:0000256" key="3">
    <source>
        <dbReference type="ARBA" id="ARBA00022553"/>
    </source>
</evidence>
<proteinExistence type="predicted"/>
<dbReference type="InterPro" id="IPR003661">
    <property type="entry name" value="HisK_dim/P_dom"/>
</dbReference>
<sequence>MCHVRRLIPRVLACFVMLFVWCGTVQAQLVELAPGHETADMVPDLSYWASLDPEVSAAISAFRDGHFRRGLQTISYSARHSPETWAAVEIINQTAEDGRPDDRFVVTLDAPLVSGVRIFLVRTGGLTENLTDYSIFEPFDPVDHVVNRLRTPEFALSPGEQVTLLTHVQTGPFPDFGMEIHSPDYLAQASFGWGVALTAFYAFALSCLVFFFGFQAAMRSAVGVWNAVLFLVFLGVLSFVDGLLFRAVYPQHPEYASGIGFGLLFALSGAGFLVAGAGVARIAPRLGRAVSGLALLSLAGFGFAILAPGPIAAVLSYALIGAMLIANVVSARAFAQDDVAPPVGAIWVAGLAVLGAVVVIALVVSGLGGRWLDAPTAMRAVFAALLLATMTFLTANVIALRRRHLSAVEARVEALQAEADRNRELLAAERNYARARELAALRQRQLATASHDLRQPLMSLRMTFDGLATGMQPEVKSRLNDAFDYLGALASGYAEDGADEGWDGDETAGDGGDTTEIETYALSVPLGTVLQMFQGEAQAKGLDLRVVSSARDTTAPPLVLMRIVTNLVSNAIKYTDKGGVLVGVRHGSRPRIWVVDTGPGMRAQDIAHFSNAYVKGDSSTGQGLGLSVCFDLARDHGMLLEVTSVPGLGTCFSLSL</sequence>
<dbReference type="OrthoDB" id="9764438at2"/>
<dbReference type="InterPro" id="IPR004358">
    <property type="entry name" value="Sig_transdc_His_kin-like_C"/>
</dbReference>
<organism evidence="9 10">
    <name type="scientific">Pelagimonas varians</name>
    <dbReference type="NCBI Taxonomy" id="696760"/>
    <lineage>
        <taxon>Bacteria</taxon>
        <taxon>Pseudomonadati</taxon>
        <taxon>Pseudomonadota</taxon>
        <taxon>Alphaproteobacteria</taxon>
        <taxon>Rhodobacterales</taxon>
        <taxon>Roseobacteraceae</taxon>
        <taxon>Pelagimonas</taxon>
    </lineage>
</organism>
<dbReference type="PANTHER" id="PTHR43047:SF72">
    <property type="entry name" value="OSMOSENSING HISTIDINE PROTEIN KINASE SLN1"/>
    <property type="match status" value="1"/>
</dbReference>
<evidence type="ECO:0000256" key="6">
    <source>
        <dbReference type="SAM" id="Phobius"/>
    </source>
</evidence>
<feature type="domain" description="Histidine kinase" evidence="8">
    <location>
        <begin position="448"/>
        <end position="656"/>
    </location>
</feature>
<dbReference type="SMART" id="SM00387">
    <property type="entry name" value="HATPase_c"/>
    <property type="match status" value="1"/>
</dbReference>
<keyword evidence="5" id="KW-0418">Kinase</keyword>
<evidence type="ECO:0000256" key="7">
    <source>
        <dbReference type="SAM" id="SignalP"/>
    </source>
</evidence>
<keyword evidence="6" id="KW-1133">Transmembrane helix</keyword>
<feature type="transmembrane region" description="Helical" evidence="6">
    <location>
        <begin position="346"/>
        <end position="368"/>
    </location>
</feature>
<dbReference type="GO" id="GO:0009927">
    <property type="term" value="F:histidine phosphotransfer kinase activity"/>
    <property type="evidence" value="ECO:0007669"/>
    <property type="project" value="TreeGrafter"/>
</dbReference>
<name>A0A238KSB2_9RHOB</name>
<dbReference type="SUPFAM" id="SSF47384">
    <property type="entry name" value="Homodimeric domain of signal transducing histidine kinase"/>
    <property type="match status" value="1"/>
</dbReference>
<keyword evidence="3" id="KW-0597">Phosphoprotein</keyword>
<evidence type="ECO:0000313" key="10">
    <source>
        <dbReference type="Proteomes" id="UP000220836"/>
    </source>
</evidence>
<feature type="chain" id="PRO_5013348464" description="histidine kinase" evidence="7">
    <location>
        <begin position="28"/>
        <end position="656"/>
    </location>
</feature>
<dbReference type="Pfam" id="PF02518">
    <property type="entry name" value="HATPase_c"/>
    <property type="match status" value="1"/>
</dbReference>
<dbReference type="Gene3D" id="1.10.287.130">
    <property type="match status" value="1"/>
</dbReference>
<accession>A0A238KSB2</accession>
<dbReference type="EC" id="2.7.13.3" evidence="2"/>
<feature type="transmembrane region" description="Helical" evidence="6">
    <location>
        <begin position="380"/>
        <end position="400"/>
    </location>
</feature>
<dbReference type="SUPFAM" id="SSF55874">
    <property type="entry name" value="ATPase domain of HSP90 chaperone/DNA topoisomerase II/histidine kinase"/>
    <property type="match status" value="1"/>
</dbReference>
<protein>
    <recommendedName>
        <fullName evidence="2">histidine kinase</fullName>
        <ecNumber evidence="2">2.7.13.3</ecNumber>
    </recommendedName>
</protein>
<evidence type="ECO:0000256" key="2">
    <source>
        <dbReference type="ARBA" id="ARBA00012438"/>
    </source>
</evidence>
<feature type="transmembrane region" description="Helical" evidence="6">
    <location>
        <begin position="289"/>
        <end position="308"/>
    </location>
</feature>
<dbReference type="PROSITE" id="PS50109">
    <property type="entry name" value="HIS_KIN"/>
    <property type="match status" value="1"/>
</dbReference>
<dbReference type="GO" id="GO:0000155">
    <property type="term" value="F:phosphorelay sensor kinase activity"/>
    <property type="evidence" value="ECO:0007669"/>
    <property type="project" value="InterPro"/>
</dbReference>
<dbReference type="InterPro" id="IPR003594">
    <property type="entry name" value="HATPase_dom"/>
</dbReference>